<comment type="caution">
    <text evidence="2">The sequence shown here is derived from an EMBL/GenBank/DDBJ whole genome shotgun (WGS) entry which is preliminary data.</text>
</comment>
<keyword evidence="1" id="KW-0472">Membrane</keyword>
<sequence>MHDMPQSEFDAIQAERAKFFTPRWFGDLFAGRLAPGDTFWVGNYGPAMVVVPALVLIALFTAMASPGHLGPLFGGTAILAGIYRIAVLVGLFRSVARTAGPKGWRIVGLLWTVFEAVILIWLGLRLIGG</sequence>
<proteinExistence type="predicted"/>
<evidence type="ECO:0000313" key="2">
    <source>
        <dbReference type="EMBL" id="KEO51193.1"/>
    </source>
</evidence>
<name>A0A074J6I0_9RHOB</name>
<feature type="transmembrane region" description="Helical" evidence="1">
    <location>
        <begin position="72"/>
        <end position="92"/>
    </location>
</feature>
<keyword evidence="1" id="KW-1133">Transmembrane helix</keyword>
<feature type="transmembrane region" description="Helical" evidence="1">
    <location>
        <begin position="104"/>
        <end position="124"/>
    </location>
</feature>
<accession>A0A074J6I0</accession>
<dbReference type="RefSeq" id="WP_038079273.1">
    <property type="nucleotide sequence ID" value="NZ_AUND01000039.1"/>
</dbReference>
<protein>
    <submittedName>
        <fullName evidence="2">Uncharacterized protein</fullName>
    </submittedName>
</protein>
<dbReference type="Proteomes" id="UP000027432">
    <property type="component" value="Unassembled WGS sequence"/>
</dbReference>
<feature type="transmembrane region" description="Helical" evidence="1">
    <location>
        <begin position="44"/>
        <end position="65"/>
    </location>
</feature>
<reference evidence="2 3" key="1">
    <citation type="submission" date="2013-07" db="EMBL/GenBank/DDBJ databases">
        <title>Thioclava pacifica DSM 10166 Genome Sequencing.</title>
        <authorList>
            <person name="Lai Q."/>
            <person name="Shao Z."/>
        </authorList>
    </citation>
    <scope>NUCLEOTIDE SEQUENCE [LARGE SCALE GENOMIC DNA]</scope>
    <source>
        <strain evidence="2 3">DSM 10166</strain>
    </source>
</reference>
<dbReference type="AlphaFoldDB" id="A0A074J6I0"/>
<dbReference type="EMBL" id="AUND01000039">
    <property type="protein sequence ID" value="KEO51193.1"/>
    <property type="molecule type" value="Genomic_DNA"/>
</dbReference>
<evidence type="ECO:0000256" key="1">
    <source>
        <dbReference type="SAM" id="Phobius"/>
    </source>
</evidence>
<dbReference type="OrthoDB" id="7689850at2"/>
<keyword evidence="1" id="KW-0812">Transmembrane</keyword>
<gene>
    <name evidence="2" type="ORF">TP2_12425</name>
</gene>
<evidence type="ECO:0000313" key="3">
    <source>
        <dbReference type="Proteomes" id="UP000027432"/>
    </source>
</evidence>
<keyword evidence="3" id="KW-1185">Reference proteome</keyword>
<organism evidence="2 3">
    <name type="scientific">Thioclava pacifica DSM 10166</name>
    <dbReference type="NCBI Taxonomy" id="1353537"/>
    <lineage>
        <taxon>Bacteria</taxon>
        <taxon>Pseudomonadati</taxon>
        <taxon>Pseudomonadota</taxon>
        <taxon>Alphaproteobacteria</taxon>
        <taxon>Rhodobacterales</taxon>
        <taxon>Paracoccaceae</taxon>
        <taxon>Thioclava</taxon>
    </lineage>
</organism>
<dbReference type="eggNOG" id="ENOG5033K8B">
    <property type="taxonomic scope" value="Bacteria"/>
</dbReference>